<dbReference type="InterPro" id="IPR041492">
    <property type="entry name" value="HAD_2"/>
</dbReference>
<gene>
    <name evidence="11" type="primary">gph</name>
    <name evidence="11" type="ORF">P2G67_15625</name>
</gene>
<keyword evidence="8 10" id="KW-0460">Magnesium</keyword>
<sequence length="226" mass="23600">MTSIIFDLDGTLIDSAPDIHAGIAKLLQEEGLAPLDLATVQSFIGNGVPVLIERVMQHCFGSVDPARRDSFIARFMAHYNAAPTALTRLYPGVKGALVQLQDEGHAIGLCTNKPAAISGAILTGLDVAQHFRAIIGGDSVGAKKPDPAPLHAAVEALGGGKAIYVGDSEIDATAAAAARLPFLLYTEGYRKRPVAEIAHLDSFADFRRLPALVTAVAAKAAEAAPQ</sequence>
<dbReference type="SFLD" id="SFLDG01129">
    <property type="entry name" value="C1.5:_HAD__Beta-PGM__Phosphata"/>
    <property type="match status" value="1"/>
</dbReference>
<feature type="active site" description="Nucleophile" evidence="10">
    <location>
        <position position="7"/>
    </location>
</feature>
<dbReference type="SUPFAM" id="SSF56784">
    <property type="entry name" value="HAD-like"/>
    <property type="match status" value="1"/>
</dbReference>
<comment type="cofactor">
    <cofactor evidence="2 10">
        <name>Mg(2+)</name>
        <dbReference type="ChEBI" id="CHEBI:18420"/>
    </cofactor>
</comment>
<organism evidence="11 12">
    <name type="scientific">Aquibaculum arenosum</name>
    <dbReference type="NCBI Taxonomy" id="3032591"/>
    <lineage>
        <taxon>Bacteria</taxon>
        <taxon>Pseudomonadati</taxon>
        <taxon>Pseudomonadota</taxon>
        <taxon>Alphaproteobacteria</taxon>
        <taxon>Rhodospirillales</taxon>
        <taxon>Rhodovibrionaceae</taxon>
        <taxon>Aquibaculum</taxon>
    </lineage>
</organism>
<keyword evidence="12" id="KW-1185">Reference proteome</keyword>
<evidence type="ECO:0000313" key="12">
    <source>
        <dbReference type="Proteomes" id="UP001215503"/>
    </source>
</evidence>
<evidence type="ECO:0000313" key="11">
    <source>
        <dbReference type="EMBL" id="MDF2097406.1"/>
    </source>
</evidence>
<feature type="binding site" evidence="10">
    <location>
        <position position="9"/>
    </location>
    <ligand>
        <name>Mg(2+)</name>
        <dbReference type="ChEBI" id="CHEBI:18420"/>
    </ligand>
</feature>
<evidence type="ECO:0000256" key="10">
    <source>
        <dbReference type="HAMAP-Rule" id="MF_00495"/>
    </source>
</evidence>
<keyword evidence="9 10" id="KW-0119">Carbohydrate metabolism</keyword>
<dbReference type="EMBL" id="JARHUD010000013">
    <property type="protein sequence ID" value="MDF2097406.1"/>
    <property type="molecule type" value="Genomic_DNA"/>
</dbReference>
<comment type="catalytic activity">
    <reaction evidence="1 10">
        <text>2-phosphoglycolate + H2O = glycolate + phosphate</text>
        <dbReference type="Rhea" id="RHEA:14369"/>
        <dbReference type="ChEBI" id="CHEBI:15377"/>
        <dbReference type="ChEBI" id="CHEBI:29805"/>
        <dbReference type="ChEBI" id="CHEBI:43474"/>
        <dbReference type="ChEBI" id="CHEBI:58033"/>
        <dbReference type="EC" id="3.1.3.18"/>
    </reaction>
</comment>
<dbReference type="NCBIfam" id="TIGR01449">
    <property type="entry name" value="PGP_bact"/>
    <property type="match status" value="1"/>
</dbReference>
<evidence type="ECO:0000256" key="9">
    <source>
        <dbReference type="ARBA" id="ARBA00023277"/>
    </source>
</evidence>
<evidence type="ECO:0000256" key="1">
    <source>
        <dbReference type="ARBA" id="ARBA00000830"/>
    </source>
</evidence>
<dbReference type="InterPro" id="IPR050155">
    <property type="entry name" value="HAD-like_hydrolase_sf"/>
</dbReference>
<dbReference type="InterPro" id="IPR037512">
    <property type="entry name" value="PGPase_prok"/>
</dbReference>
<dbReference type="InterPro" id="IPR006439">
    <property type="entry name" value="HAD-SF_hydro_IA"/>
</dbReference>
<feature type="binding site" evidence="10">
    <location>
        <position position="7"/>
    </location>
    <ligand>
        <name>Mg(2+)</name>
        <dbReference type="ChEBI" id="CHEBI:18420"/>
    </ligand>
</feature>
<comment type="pathway">
    <text evidence="3 10">Organic acid metabolism; glycolate biosynthesis; glycolate from 2-phosphoglycolate: step 1/1.</text>
</comment>
<proteinExistence type="inferred from homology"/>
<name>A0ABT5YRK3_9PROT</name>
<dbReference type="Pfam" id="PF13419">
    <property type="entry name" value="HAD_2"/>
    <property type="match status" value="1"/>
</dbReference>
<evidence type="ECO:0000256" key="5">
    <source>
        <dbReference type="ARBA" id="ARBA00013078"/>
    </source>
</evidence>
<dbReference type="EC" id="3.1.3.18" evidence="5 10"/>
<keyword evidence="7 10" id="KW-0378">Hydrolase</keyword>
<keyword evidence="6 10" id="KW-0479">Metal-binding</keyword>
<dbReference type="Gene3D" id="3.40.50.1000">
    <property type="entry name" value="HAD superfamily/HAD-like"/>
    <property type="match status" value="1"/>
</dbReference>
<dbReference type="InterPro" id="IPR023198">
    <property type="entry name" value="PGP-like_dom2"/>
</dbReference>
<dbReference type="PANTHER" id="PTHR43434:SF1">
    <property type="entry name" value="PHOSPHOGLYCOLATE PHOSPHATASE"/>
    <property type="match status" value="1"/>
</dbReference>
<dbReference type="NCBIfam" id="TIGR01549">
    <property type="entry name" value="HAD-SF-IA-v1"/>
    <property type="match status" value="1"/>
</dbReference>
<evidence type="ECO:0000256" key="4">
    <source>
        <dbReference type="ARBA" id="ARBA00006171"/>
    </source>
</evidence>
<dbReference type="HAMAP" id="MF_00495">
    <property type="entry name" value="GPH_hydrolase_bact"/>
    <property type="match status" value="1"/>
</dbReference>
<comment type="similarity">
    <text evidence="4 10">Belongs to the HAD-like hydrolase superfamily. CbbY/CbbZ/Gph/YieH family.</text>
</comment>
<protein>
    <recommendedName>
        <fullName evidence="5 10">Phosphoglycolate phosphatase</fullName>
        <shortName evidence="10">PGP</shortName>
        <shortName evidence="10">PGPase</shortName>
        <ecNumber evidence="5 10">3.1.3.18</ecNumber>
    </recommendedName>
</protein>
<dbReference type="Gene3D" id="1.10.150.240">
    <property type="entry name" value="Putative phosphatase, domain 2"/>
    <property type="match status" value="1"/>
</dbReference>
<evidence type="ECO:0000256" key="2">
    <source>
        <dbReference type="ARBA" id="ARBA00001946"/>
    </source>
</evidence>
<dbReference type="Proteomes" id="UP001215503">
    <property type="component" value="Unassembled WGS sequence"/>
</dbReference>
<evidence type="ECO:0000256" key="7">
    <source>
        <dbReference type="ARBA" id="ARBA00022801"/>
    </source>
</evidence>
<evidence type="ECO:0000256" key="8">
    <source>
        <dbReference type="ARBA" id="ARBA00022842"/>
    </source>
</evidence>
<accession>A0ABT5YRK3</accession>
<reference evidence="11 12" key="1">
    <citation type="submission" date="2023-03" db="EMBL/GenBank/DDBJ databases">
        <title>Fodinicurvata sp. CAU 1616 isolated from sea sendiment.</title>
        <authorList>
            <person name="Kim W."/>
        </authorList>
    </citation>
    <scope>NUCLEOTIDE SEQUENCE [LARGE SCALE GENOMIC DNA]</scope>
    <source>
        <strain evidence="11 12">CAU 1616</strain>
    </source>
</reference>
<dbReference type="GO" id="GO:0008967">
    <property type="term" value="F:phosphoglycolate phosphatase activity"/>
    <property type="evidence" value="ECO:0007669"/>
    <property type="project" value="UniProtKB-EC"/>
</dbReference>
<dbReference type="SFLD" id="SFLDS00003">
    <property type="entry name" value="Haloacid_Dehalogenase"/>
    <property type="match status" value="1"/>
</dbReference>
<evidence type="ECO:0000256" key="6">
    <source>
        <dbReference type="ARBA" id="ARBA00022723"/>
    </source>
</evidence>
<dbReference type="PANTHER" id="PTHR43434">
    <property type="entry name" value="PHOSPHOGLYCOLATE PHOSPHATASE"/>
    <property type="match status" value="1"/>
</dbReference>
<dbReference type="InterPro" id="IPR036412">
    <property type="entry name" value="HAD-like_sf"/>
</dbReference>
<comment type="caution">
    <text evidence="11">The sequence shown here is derived from an EMBL/GenBank/DDBJ whole genome shotgun (WGS) entry which is preliminary data.</text>
</comment>
<comment type="function">
    <text evidence="10">Specifically catalyzes the dephosphorylation of 2-phosphoglycolate. Is involved in the dissimilation of the intracellular 2-phosphoglycolate formed during the DNA repair of 3'-phosphoglycolate ends, a major class of DNA lesions induced by oxidative stress.</text>
</comment>
<dbReference type="PRINTS" id="PR00413">
    <property type="entry name" value="HADHALOGNASE"/>
</dbReference>
<evidence type="ECO:0000256" key="3">
    <source>
        <dbReference type="ARBA" id="ARBA00004818"/>
    </source>
</evidence>
<feature type="binding site" evidence="10">
    <location>
        <position position="167"/>
    </location>
    <ligand>
        <name>Mg(2+)</name>
        <dbReference type="ChEBI" id="CHEBI:18420"/>
    </ligand>
</feature>
<dbReference type="InterPro" id="IPR023214">
    <property type="entry name" value="HAD_sf"/>
</dbReference>
<dbReference type="RefSeq" id="WP_275824210.1">
    <property type="nucleotide sequence ID" value="NZ_JARHUD010000013.1"/>
</dbReference>